<dbReference type="SMART" id="SM00054">
    <property type="entry name" value="EFh"/>
    <property type="match status" value="2"/>
</dbReference>
<dbReference type="EMBL" id="JBJKFK010000632">
    <property type="protein sequence ID" value="KAL3315949.1"/>
    <property type="molecule type" value="Genomic_DNA"/>
</dbReference>
<evidence type="ECO:0000313" key="18">
    <source>
        <dbReference type="EMBL" id="KAL3315949.1"/>
    </source>
</evidence>
<keyword evidence="6" id="KW-0597">Phosphoprotein</keyword>
<evidence type="ECO:0000256" key="11">
    <source>
        <dbReference type="ARBA" id="ARBA00023203"/>
    </source>
</evidence>
<dbReference type="Gene3D" id="1.20.58.60">
    <property type="match status" value="19"/>
</dbReference>
<dbReference type="InterPro" id="IPR018247">
    <property type="entry name" value="EF_Hand_1_Ca_BS"/>
</dbReference>
<dbReference type="FunFam" id="1.20.58.60:FF:000340">
    <property type="entry name" value="Spectrin beta chain"/>
    <property type="match status" value="1"/>
</dbReference>
<keyword evidence="3 13" id="KW-0728">SH3 domain</keyword>
<keyword evidence="11" id="KW-0009">Actin-binding</keyword>
<feature type="coiled-coil region" evidence="14">
    <location>
        <begin position="1593"/>
        <end position="1627"/>
    </location>
</feature>
<dbReference type="PRINTS" id="PR00452">
    <property type="entry name" value="SH3DOMAIN"/>
</dbReference>
<dbReference type="PROSITE" id="PS00018">
    <property type="entry name" value="EF_HAND_1"/>
    <property type="match status" value="2"/>
</dbReference>
<dbReference type="Proteomes" id="UP001626550">
    <property type="component" value="Unassembled WGS sequence"/>
</dbReference>
<evidence type="ECO:0000256" key="10">
    <source>
        <dbReference type="ARBA" id="ARBA00022860"/>
    </source>
</evidence>
<dbReference type="FunFam" id="1.20.58.60:FF:000007">
    <property type="entry name" value="Spectrin alpha chain non-erythrocytic 1"/>
    <property type="match status" value="2"/>
</dbReference>
<dbReference type="FunFam" id="2.30.30.40:FF:000154">
    <property type="entry name" value="Alpha spectrin, isoform C"/>
    <property type="match status" value="1"/>
</dbReference>
<evidence type="ECO:0000256" key="3">
    <source>
        <dbReference type="ARBA" id="ARBA00022443"/>
    </source>
</evidence>
<dbReference type="InterPro" id="IPR036028">
    <property type="entry name" value="SH3-like_dom_sf"/>
</dbReference>
<gene>
    <name evidence="18" type="primary">SPTAN1</name>
    <name evidence="18" type="ORF">Ciccas_005408</name>
</gene>
<evidence type="ECO:0000313" key="19">
    <source>
        <dbReference type="Proteomes" id="UP001626550"/>
    </source>
</evidence>
<dbReference type="SMART" id="SM00150">
    <property type="entry name" value="SPEC"/>
    <property type="match status" value="20"/>
</dbReference>
<dbReference type="FunFam" id="1.20.58.60:FF:000017">
    <property type="entry name" value="Spectrin alpha chain, non-erythrocytic 1"/>
    <property type="match status" value="1"/>
</dbReference>
<feature type="coiled-coil region" evidence="14">
    <location>
        <begin position="1122"/>
        <end position="1185"/>
    </location>
</feature>
<feature type="domain" description="EF-hand" evidence="17">
    <location>
        <begin position="2326"/>
        <end position="2361"/>
    </location>
</feature>
<evidence type="ECO:0000256" key="15">
    <source>
        <dbReference type="SAM" id="MobiDB-lite"/>
    </source>
</evidence>
<keyword evidence="4" id="KW-0117">Actin capping</keyword>
<dbReference type="CDD" id="cd00176">
    <property type="entry name" value="SPEC"/>
    <property type="match status" value="12"/>
</dbReference>
<evidence type="ECO:0000259" key="16">
    <source>
        <dbReference type="PROSITE" id="PS50002"/>
    </source>
</evidence>
<evidence type="ECO:0000256" key="2">
    <source>
        <dbReference type="ARBA" id="ARBA00006826"/>
    </source>
</evidence>
<dbReference type="InterPro" id="IPR002017">
    <property type="entry name" value="Spectrin_repeat"/>
</dbReference>
<dbReference type="Pfam" id="PF00435">
    <property type="entry name" value="Spectrin"/>
    <property type="match status" value="20"/>
</dbReference>
<dbReference type="Pfam" id="PF00018">
    <property type="entry name" value="SH3_1"/>
    <property type="match status" value="1"/>
</dbReference>
<name>A0ABD2Q8T6_9PLAT</name>
<evidence type="ECO:0000256" key="9">
    <source>
        <dbReference type="ARBA" id="ARBA00022837"/>
    </source>
</evidence>
<feature type="coiled-coil region" evidence="14">
    <location>
        <begin position="1663"/>
        <end position="1690"/>
    </location>
</feature>
<evidence type="ECO:0000256" key="13">
    <source>
        <dbReference type="PROSITE-ProRule" id="PRU00192"/>
    </source>
</evidence>
<organism evidence="18 19">
    <name type="scientific">Cichlidogyrus casuarinus</name>
    <dbReference type="NCBI Taxonomy" id="1844966"/>
    <lineage>
        <taxon>Eukaryota</taxon>
        <taxon>Metazoa</taxon>
        <taxon>Spiralia</taxon>
        <taxon>Lophotrochozoa</taxon>
        <taxon>Platyhelminthes</taxon>
        <taxon>Monogenea</taxon>
        <taxon>Monopisthocotylea</taxon>
        <taxon>Dactylogyridea</taxon>
        <taxon>Ancyrocephalidae</taxon>
        <taxon>Cichlidogyrus</taxon>
    </lineage>
</organism>
<dbReference type="Pfam" id="PF13499">
    <property type="entry name" value="EF-hand_7"/>
    <property type="match status" value="1"/>
</dbReference>
<dbReference type="FunFam" id="1.10.238.10:FF:000020">
    <property type="entry name" value="spectrin alpha chain, non-erythrocytic 1"/>
    <property type="match status" value="1"/>
</dbReference>
<accession>A0ABD2Q8T6</accession>
<dbReference type="FunFam" id="1.20.58.60:FF:000020">
    <property type="entry name" value="Spectrin alpha chain, non-erythrocytic 1"/>
    <property type="match status" value="3"/>
</dbReference>
<dbReference type="InterPro" id="IPR002048">
    <property type="entry name" value="EF_hand_dom"/>
</dbReference>
<dbReference type="InterPro" id="IPR011992">
    <property type="entry name" value="EF-hand-dom_pair"/>
</dbReference>
<dbReference type="Gene3D" id="1.10.238.10">
    <property type="entry name" value="EF-hand"/>
    <property type="match status" value="2"/>
</dbReference>
<keyword evidence="12" id="KW-0206">Cytoskeleton</keyword>
<evidence type="ECO:0000256" key="6">
    <source>
        <dbReference type="ARBA" id="ARBA00022553"/>
    </source>
</evidence>
<keyword evidence="9" id="KW-0106">Calcium</keyword>
<feature type="region of interest" description="Disordered" evidence="15">
    <location>
        <begin position="1"/>
        <end position="30"/>
    </location>
</feature>
<dbReference type="GO" id="GO:0005856">
    <property type="term" value="C:cytoskeleton"/>
    <property type="evidence" value="ECO:0007669"/>
    <property type="project" value="UniProtKB-SubCell"/>
</dbReference>
<feature type="coiled-coil region" evidence="14">
    <location>
        <begin position="202"/>
        <end position="268"/>
    </location>
</feature>
<evidence type="ECO:0000256" key="12">
    <source>
        <dbReference type="ARBA" id="ARBA00023212"/>
    </source>
</evidence>
<feature type="domain" description="EF-hand" evidence="17">
    <location>
        <begin position="2281"/>
        <end position="2316"/>
    </location>
</feature>
<dbReference type="SMART" id="SM01184">
    <property type="entry name" value="efhand_Ca_insen"/>
    <property type="match status" value="1"/>
</dbReference>
<dbReference type="InterPro" id="IPR035825">
    <property type="entry name" value="Alpha_Spectrin_SH3"/>
</dbReference>
<feature type="coiled-coil region" evidence="14">
    <location>
        <begin position="308"/>
        <end position="335"/>
    </location>
</feature>
<dbReference type="InterPro" id="IPR018159">
    <property type="entry name" value="Spectrin/alpha-actinin"/>
</dbReference>
<proteinExistence type="inferred from homology"/>
<dbReference type="PROSITE" id="PS50222">
    <property type="entry name" value="EF_HAND_2"/>
    <property type="match status" value="2"/>
</dbReference>
<comment type="caution">
    <text evidence="18">The sequence shown here is derived from an EMBL/GenBank/DDBJ whole genome shotgun (WGS) entry which is preliminary data.</text>
</comment>
<dbReference type="InterPro" id="IPR001452">
    <property type="entry name" value="SH3_domain"/>
</dbReference>
<dbReference type="PRINTS" id="PR01887">
    <property type="entry name" value="SPECTRNALPHA"/>
</dbReference>
<keyword evidence="8" id="KW-0677">Repeat</keyword>
<dbReference type="FunFam" id="1.20.58.60:FF:000013">
    <property type="entry name" value="Spectrin alpha chain, non-erythrocytic 1"/>
    <property type="match status" value="1"/>
</dbReference>
<protein>
    <submittedName>
        <fullName evidence="18">Spectrin alpha chain, non-erythrocytic 1</fullName>
    </submittedName>
</protein>
<keyword evidence="14" id="KW-0175">Coiled coil</keyword>
<dbReference type="GO" id="GO:0003779">
    <property type="term" value="F:actin binding"/>
    <property type="evidence" value="ECO:0007669"/>
    <property type="project" value="UniProtKB-KW"/>
</dbReference>
<feature type="domain" description="SH3" evidence="16">
    <location>
        <begin position="985"/>
        <end position="1044"/>
    </location>
</feature>
<sequence length="2434" mass="282895">MEAEEEREPSTKASSPAPQPIRDYKILETPEDIRERREQVLTRYSAFKEATDERRKRLEEAKKYQYFKRDADELQNWILDKLKTYSDENFRELSDLQEKKQKHQAFELDVKAHAETLANLDKSGEELIRDKHYASETIRITLDELHALWEKLLAMFSEKTRLLNLTFDFVTYLRKCDDMLFWIREKTAFVSSEEFGQDLEHVENLEKKYEEFLKDLEFQGSKAQEIYTQADELLKANFPESDLINRKQTEVREELEKLRELAARRQQKLFEAREIQRYFRDTDKAVSWIQEKSVPLQIDDTGRDLISVQALIRKHEALERDITALEEKVNQLVTGADSLSQKHPDSKQTIESRKVVLLDAMRRLLELAKHRKALLNDSLQLHRFLSDWRDLNLWTSDMKTVIETGELAKDVAGAESAVERHAEHKSEIDSRLENFKTCFEEGNQLVEAAHPASADIGAKMSALEREKNELLELWDRKRQEYEQCMDLQLLYRDTEQAEAWMAKQEAFLENADVGDSLDSAEALKLKHEDFEKSLTAQEDKIRNLDEFCTKLICNHHYAANTIDDRRKGLIDRRKHLLEQASGRRNQLDESRAYQMYDRDADEMKAWIVEKLKTANDESYKDPTNLQTKVQKHQNFEAEIQANQPRIEEIKTAGKGLLASNHYKADDIHGRIAELEELWAKLQGATQKKGRNLEQASGQQQFLRSLEDMELWLGEVECQLHSEDFGRDLNSVINMQKKHNLLESDIQAHKDRVDTFRQQSERFTSEGHYDAPTIASRYQHLKERYDALMEPMRKRRSKLADSYKLHQFFRDIEDEEDWINEKEPVAGSNNLGRDLIGVQNLLKKHQAISAEVVSHEPRIEEVTVEGQVMVNQGHFAAEEITKRVNELKEAWNALKQKTENRKGLLNDSLQAQQYFADASEAECWMKEKEPLVGSTEFGRDEDSTEALLKKHEALMSDMEAYGATIKALHDQAAQCRLQESPVSDSFGKEVVMALYDYQEKSPREVSMRKGDKLTLLNSNHKDWWKVEINDRQGFVPAAYVKKIEAAYADNQLSLGEKPLTVASQQKKIEDQYNHLMQLGKDRKDRLQDSVQAYQLVREANDLHQWVVEKEMVAVTETIVPGRLEEVESERKKVDEFVAEKKEREVRIHELKNKADKLKRGGQTEAVEKIEGIIMQLQKKYEHLEEVTTKRVKELEDFNAVQRYHQECDEAAEWVEEKMARLTTDDLGSDLTVVQRLIRKHEAMERDLVALGERIKYLDSKAADLVNTHPQEASGIIQHQEDINNKWKDLTIKAESRKAKLLDSLDFQRYMADFRDLSSWINTMNALISSNELAKDVTGAEALQERHREHRAEIDSRAATFQQFDAFGKELLNNKHYASPEVQKQFLAINEAREQLGEAWNKRKKELDENLEEQVFLRDCEQAEDWMTMREATLRGDEVDGNEVDTLIKKHEDFNRAVQIQEAKINALQVASTQLVHTGHFNSPAIEAKQQEVLDRWSSLKQAMVENRSKLGDVQTLQAFIRDAEEMELWINDKLQITNEDAYKEPTTNVQAKHQKYQALLAEVSANAERLQLIVNAGQKLQKNQQCMGQESAVLDRIKKLSDKWDDMVERLEEKKVKLDEANKQAAYNAGIKDMEFWLGEMESALQSPDYGKDSASVDSLMSKHQVLATDIKAHEERIRELNAKADEFLQASGLDADTIKERKKLINERYEKIRHLSENRAVSLGKAKHLHDFLRNVDDEEAWIREKRIAASSEDYGRDLIGVRNLLKKHSRIESEVAAHDPAIRQLVQQGSELMGHEQITDPKEISKRINRLEEAWEELHGLSDQRRRRLNDSTTFHDFLDGVEEEEAWIFEKQHLLGSDDHGDTLAAVQGLLKKHEAFEGDFKVHVDKCQEICNSGQKLIDVGNHNKPAIEQRVEGLREKLNVLRSLADRRRNALNDNVAFLQFMWKTDVVESWIVDRESQIRTEENGRDLSSVQLMLNKHETFNSALESFSSEGIQSITALHDQLISANHMQSPAIKQRFNSLMTRWEKLKEDSKKRRDHLVQLEIHHRKIEDLYLEFAKRASRFNSWFENAEEDLTDPVKSNSIEEITALCEMQNQFKMTTANVKEDLKKLEQLDAEIKKYGAGVNPYIWFTMEGLEKTWTNLQKIISDRDKDLARERQRQEHHDKLRKEFANHANAFHNWLQSVRASLMESSGTLEDQLETVRAKSNEIRSHKNDLKIIEDLGTKLAEQFILDNRYTEYSPVGLSQAYDQLDTLSMRMQHNLEQQIQARNVSGVSEDALREFSMMFKHFDKDRSGRLDHKEFRSCLRALGQNLELVDEESGQADAEFEAVLNVVDPNRDGFVTLQEFMAYMISRETENVQSREEIEQAFRALAGGHENRDFITRDELFANLSREQAEYCCQTMPPYIGPNGQPHPNAYDYRAFTTQLFQK</sequence>
<dbReference type="SMART" id="SM00326">
    <property type="entry name" value="SH3"/>
    <property type="match status" value="1"/>
</dbReference>
<dbReference type="Gene3D" id="2.30.30.40">
    <property type="entry name" value="SH3 Domains"/>
    <property type="match status" value="1"/>
</dbReference>
<comment type="subcellular location">
    <subcellularLocation>
        <location evidence="1">Cytoplasm</location>
        <location evidence="1">Cytoskeleton</location>
    </subcellularLocation>
</comment>
<dbReference type="Pfam" id="PF08726">
    <property type="entry name" value="EFhand_Ca_insen"/>
    <property type="match status" value="1"/>
</dbReference>
<dbReference type="SUPFAM" id="SSF50044">
    <property type="entry name" value="SH3-domain"/>
    <property type="match status" value="1"/>
</dbReference>
<dbReference type="CDD" id="cd00051">
    <property type="entry name" value="EFh"/>
    <property type="match status" value="1"/>
</dbReference>
<dbReference type="InterPro" id="IPR014837">
    <property type="entry name" value="EF-hand_Ca_insen"/>
</dbReference>
<keyword evidence="10" id="KW-0112">Calmodulin-binding</keyword>
<dbReference type="PANTHER" id="PTHR11915">
    <property type="entry name" value="SPECTRIN/FILAMIN RELATED CYTOSKELETAL PROTEIN"/>
    <property type="match status" value="1"/>
</dbReference>
<evidence type="ECO:0000259" key="17">
    <source>
        <dbReference type="PROSITE" id="PS50222"/>
    </source>
</evidence>
<dbReference type="GO" id="GO:0005516">
    <property type="term" value="F:calmodulin binding"/>
    <property type="evidence" value="ECO:0007669"/>
    <property type="project" value="UniProtKB-KW"/>
</dbReference>
<dbReference type="GO" id="GO:0005737">
    <property type="term" value="C:cytoplasm"/>
    <property type="evidence" value="ECO:0007669"/>
    <property type="project" value="UniProtKB-ARBA"/>
</dbReference>
<evidence type="ECO:0000256" key="8">
    <source>
        <dbReference type="ARBA" id="ARBA00022737"/>
    </source>
</evidence>
<dbReference type="PROSITE" id="PS50002">
    <property type="entry name" value="SH3"/>
    <property type="match status" value="1"/>
</dbReference>
<evidence type="ECO:0000256" key="5">
    <source>
        <dbReference type="ARBA" id="ARBA00022490"/>
    </source>
</evidence>
<evidence type="ECO:0000256" key="4">
    <source>
        <dbReference type="ARBA" id="ARBA00022467"/>
    </source>
</evidence>
<evidence type="ECO:0000256" key="14">
    <source>
        <dbReference type="SAM" id="Coils"/>
    </source>
</evidence>
<reference evidence="18 19" key="1">
    <citation type="submission" date="2024-11" db="EMBL/GenBank/DDBJ databases">
        <title>Adaptive evolution of stress response genes in parasites aligns with host niche diversity.</title>
        <authorList>
            <person name="Hahn C."/>
            <person name="Resl P."/>
        </authorList>
    </citation>
    <scope>NUCLEOTIDE SEQUENCE [LARGE SCALE GENOMIC DNA]</scope>
    <source>
        <strain evidence="18">EGGRZ-B1_66</strain>
        <tissue evidence="18">Body</tissue>
    </source>
</reference>
<evidence type="ECO:0000256" key="1">
    <source>
        <dbReference type="ARBA" id="ARBA00004245"/>
    </source>
</evidence>
<keyword evidence="19" id="KW-1185">Reference proteome</keyword>
<dbReference type="CDD" id="cd11808">
    <property type="entry name" value="SH3_Alpha_Spectrin"/>
    <property type="match status" value="1"/>
</dbReference>
<dbReference type="SUPFAM" id="SSF47473">
    <property type="entry name" value="EF-hand"/>
    <property type="match status" value="1"/>
</dbReference>
<dbReference type="GO" id="GO:0046872">
    <property type="term" value="F:metal ion binding"/>
    <property type="evidence" value="ECO:0007669"/>
    <property type="project" value="UniProtKB-KW"/>
</dbReference>
<keyword evidence="7" id="KW-0479">Metal-binding</keyword>
<evidence type="ECO:0000256" key="7">
    <source>
        <dbReference type="ARBA" id="ARBA00022723"/>
    </source>
</evidence>
<dbReference type="SUPFAM" id="SSF46966">
    <property type="entry name" value="Spectrin repeat"/>
    <property type="match status" value="15"/>
</dbReference>
<comment type="similarity">
    <text evidence="2">Belongs to the spectrin family.</text>
</comment>
<keyword evidence="5" id="KW-0963">Cytoplasm</keyword>
<dbReference type="GO" id="GO:0051693">
    <property type="term" value="P:actin filament capping"/>
    <property type="evidence" value="ECO:0007669"/>
    <property type="project" value="UniProtKB-KW"/>
</dbReference>